<protein>
    <submittedName>
        <fullName evidence="2">Uncharacterized protein</fullName>
    </submittedName>
</protein>
<evidence type="ECO:0000313" key="4">
    <source>
        <dbReference type="EMBL" id="CAF4409511.1"/>
    </source>
</evidence>
<gene>
    <name evidence="2" type="ORF">GPM918_LOCUS39066</name>
    <name evidence="1" type="ORF">OVA965_LOCUS22494</name>
    <name evidence="4" type="ORF">SRO942_LOCUS39919</name>
    <name evidence="3" type="ORF">TMI583_LOCUS23208</name>
</gene>
<reference evidence="2" key="1">
    <citation type="submission" date="2021-02" db="EMBL/GenBank/DDBJ databases">
        <authorList>
            <person name="Nowell W R."/>
        </authorList>
    </citation>
    <scope>NUCLEOTIDE SEQUENCE</scope>
</reference>
<evidence type="ECO:0000313" key="5">
    <source>
        <dbReference type="Proteomes" id="UP000663829"/>
    </source>
</evidence>
<comment type="caution">
    <text evidence="2">The sequence shown here is derived from an EMBL/GenBank/DDBJ whole genome shotgun (WGS) entry which is preliminary data.</text>
</comment>
<name>A0A815WJU0_9BILA</name>
<dbReference type="EMBL" id="CAJNOQ010026797">
    <property type="protein sequence ID" value="CAF1548695.1"/>
    <property type="molecule type" value="Genomic_DNA"/>
</dbReference>
<evidence type="ECO:0000313" key="3">
    <source>
        <dbReference type="EMBL" id="CAF3980846.1"/>
    </source>
</evidence>
<evidence type="ECO:0000313" key="1">
    <source>
        <dbReference type="EMBL" id="CAF1169470.1"/>
    </source>
</evidence>
<sequence>MNLSYSIPLRNLFKSTEFNSSLYFLYSDLEDKYEDELYELLLFDVNNYIWKIEKTYDDAEKKSYYICQSNATKENLVEKQRSNTNLLKLLNSDFIKINHSVARTERFQLEIGDDDNINYMGYGSGIYDNTKLKGTVCAFVKPKDKQHLVLTCKHVTEGLTIDSTIITQNSKATTHIRINQPKDTNIDVSISPIRSGIPKCVIPNLLILCK</sequence>
<dbReference type="EMBL" id="CAJOBC010092465">
    <property type="protein sequence ID" value="CAF4409511.1"/>
    <property type="molecule type" value="Genomic_DNA"/>
</dbReference>
<dbReference type="AlphaFoldDB" id="A0A815WJU0"/>
<proteinExistence type="predicted"/>
<dbReference type="EMBL" id="CAJNOK010012719">
    <property type="protein sequence ID" value="CAF1169470.1"/>
    <property type="molecule type" value="Genomic_DNA"/>
</dbReference>
<accession>A0A815WJU0</accession>
<dbReference type="Proteomes" id="UP000681722">
    <property type="component" value="Unassembled WGS sequence"/>
</dbReference>
<dbReference type="Proteomes" id="UP000682733">
    <property type="component" value="Unassembled WGS sequence"/>
</dbReference>
<dbReference type="EMBL" id="CAJOBA010034243">
    <property type="protein sequence ID" value="CAF3980846.1"/>
    <property type="molecule type" value="Genomic_DNA"/>
</dbReference>
<dbReference type="Proteomes" id="UP000677228">
    <property type="component" value="Unassembled WGS sequence"/>
</dbReference>
<organism evidence="2 5">
    <name type="scientific">Didymodactylos carnosus</name>
    <dbReference type="NCBI Taxonomy" id="1234261"/>
    <lineage>
        <taxon>Eukaryota</taxon>
        <taxon>Metazoa</taxon>
        <taxon>Spiralia</taxon>
        <taxon>Gnathifera</taxon>
        <taxon>Rotifera</taxon>
        <taxon>Eurotatoria</taxon>
        <taxon>Bdelloidea</taxon>
        <taxon>Philodinida</taxon>
        <taxon>Philodinidae</taxon>
        <taxon>Didymodactylos</taxon>
    </lineage>
</organism>
<keyword evidence="5" id="KW-1185">Reference proteome</keyword>
<dbReference type="Proteomes" id="UP000663829">
    <property type="component" value="Unassembled WGS sequence"/>
</dbReference>
<evidence type="ECO:0000313" key="2">
    <source>
        <dbReference type="EMBL" id="CAF1548695.1"/>
    </source>
</evidence>